<dbReference type="InterPro" id="IPR015590">
    <property type="entry name" value="Aldehyde_DH_dom"/>
</dbReference>
<feature type="domain" description="Aldehyde dehydrogenase" evidence="5">
    <location>
        <begin position="36"/>
        <end position="499"/>
    </location>
</feature>
<dbReference type="OrthoDB" id="9802947at2"/>
<protein>
    <submittedName>
        <fullName evidence="6">Aldehyde dehydrogenase family protein</fullName>
    </submittedName>
</protein>
<sequence length="503" mass="52252">MTDLSALTAPAHSAAASEFLSRAPHGHLIGGSWQAAGETFDTLDPATGKVLAAVARGDAATVDRAVAAARNALETGAWPAMTPMDRAKLLWAIADKLEAHIDELAELETLDQGKPLYVGRWAEIPGAINQFRFFGGLANQIEGKSIPTSVNYQPPGKEVFAYTVKEPVGVVAAIVPWNSPLVLTAMKLAPALAAGCTVVLKPAEDTSLTAIRLLELMIEAGLPAGTVNLVTGFGRDCGAALAAHPGVDKIAFTGSTATGRAIIDAAKGNFKRLTLELGGKSPVVILPDADLAMAIPGAANAIYFNGGQVCVAGSRLYVHDSVFDQVVAGIAAVAQGMVLGHGLDQGTQMGPLVSQHHAAKVAQYIADGRKAGASVIAGGETAGPNASFITPTVLTDVTPDMAVVREEIFGPVVVAQRYSDLDEVVRAGNDSEYGLAASIWTESLSYAHRLAKRLRAGTVWINTHSMYDASLPIGGMKQSGWGRDSGVGALDNYLETKTVCAVI</sequence>
<dbReference type="Proteomes" id="UP000321172">
    <property type="component" value="Chromosome"/>
</dbReference>
<dbReference type="GO" id="GO:0016620">
    <property type="term" value="F:oxidoreductase activity, acting on the aldehyde or oxo group of donors, NAD or NADP as acceptor"/>
    <property type="evidence" value="ECO:0007669"/>
    <property type="project" value="InterPro"/>
</dbReference>
<dbReference type="InterPro" id="IPR016163">
    <property type="entry name" value="Ald_DH_C"/>
</dbReference>
<evidence type="ECO:0000313" key="6">
    <source>
        <dbReference type="EMBL" id="QEA16617.1"/>
    </source>
</evidence>
<accession>A0A5B8S7G5</accession>
<dbReference type="RefSeq" id="WP_147090696.1">
    <property type="nucleotide sequence ID" value="NZ_BAABJD010000005.1"/>
</dbReference>
<dbReference type="Pfam" id="PF00171">
    <property type="entry name" value="Aldedh"/>
    <property type="match status" value="1"/>
</dbReference>
<evidence type="ECO:0000256" key="4">
    <source>
        <dbReference type="RuleBase" id="RU003345"/>
    </source>
</evidence>
<feature type="active site" evidence="3">
    <location>
        <position position="276"/>
    </location>
</feature>
<dbReference type="PANTHER" id="PTHR11699">
    <property type="entry name" value="ALDEHYDE DEHYDROGENASE-RELATED"/>
    <property type="match status" value="1"/>
</dbReference>
<dbReference type="InterPro" id="IPR016160">
    <property type="entry name" value="Ald_DH_CS_CYS"/>
</dbReference>
<keyword evidence="7" id="KW-1185">Reference proteome</keyword>
<comment type="similarity">
    <text evidence="1 4">Belongs to the aldehyde dehydrogenase family.</text>
</comment>
<dbReference type="KEGG" id="ngf:FRF71_11015"/>
<proteinExistence type="inferred from homology"/>
<evidence type="ECO:0000259" key="5">
    <source>
        <dbReference type="Pfam" id="PF00171"/>
    </source>
</evidence>
<dbReference type="FunFam" id="3.40.605.10:FF:000007">
    <property type="entry name" value="NAD/NADP-dependent betaine aldehyde dehydrogenase"/>
    <property type="match status" value="1"/>
</dbReference>
<dbReference type="InterPro" id="IPR029510">
    <property type="entry name" value="Ald_DH_CS_GLU"/>
</dbReference>
<dbReference type="Gene3D" id="3.40.605.10">
    <property type="entry name" value="Aldehyde Dehydrogenase, Chain A, domain 1"/>
    <property type="match status" value="1"/>
</dbReference>
<reference evidence="6 7" key="1">
    <citation type="journal article" date="2013" name="J. Microbiol. Biotechnol.">
        <title>Novosphingobium ginsenosidimutans sp. nov., with the ability to convert ginsenoside.</title>
        <authorList>
            <person name="Kim J.K."/>
            <person name="He D."/>
            <person name="Liu Q.M."/>
            <person name="Park H.Y."/>
            <person name="Jung M.S."/>
            <person name="Yoon M.H."/>
            <person name="Kim S.C."/>
            <person name="Im W.T."/>
        </authorList>
    </citation>
    <scope>NUCLEOTIDE SEQUENCE [LARGE SCALE GENOMIC DNA]</scope>
    <source>
        <strain evidence="6 7">FW-6</strain>
    </source>
</reference>
<gene>
    <name evidence="6" type="ORF">FRF71_11015</name>
</gene>
<evidence type="ECO:0000313" key="7">
    <source>
        <dbReference type="Proteomes" id="UP000321172"/>
    </source>
</evidence>
<dbReference type="EMBL" id="CP042345">
    <property type="protein sequence ID" value="QEA16617.1"/>
    <property type="molecule type" value="Genomic_DNA"/>
</dbReference>
<evidence type="ECO:0000256" key="3">
    <source>
        <dbReference type="PROSITE-ProRule" id="PRU10007"/>
    </source>
</evidence>
<dbReference type="Gene3D" id="3.40.309.10">
    <property type="entry name" value="Aldehyde Dehydrogenase, Chain A, domain 2"/>
    <property type="match status" value="1"/>
</dbReference>
<name>A0A5B8S7G5_9SPHN</name>
<dbReference type="SUPFAM" id="SSF53720">
    <property type="entry name" value="ALDH-like"/>
    <property type="match status" value="1"/>
</dbReference>
<dbReference type="AlphaFoldDB" id="A0A5B8S7G5"/>
<dbReference type="FunFam" id="3.40.309.10:FF:000012">
    <property type="entry name" value="Betaine aldehyde dehydrogenase"/>
    <property type="match status" value="1"/>
</dbReference>
<organism evidence="6 7">
    <name type="scientific">Novosphingobium ginsenosidimutans</name>
    <dbReference type="NCBI Taxonomy" id="1176536"/>
    <lineage>
        <taxon>Bacteria</taxon>
        <taxon>Pseudomonadati</taxon>
        <taxon>Pseudomonadota</taxon>
        <taxon>Alphaproteobacteria</taxon>
        <taxon>Sphingomonadales</taxon>
        <taxon>Sphingomonadaceae</taxon>
        <taxon>Novosphingobium</taxon>
    </lineage>
</organism>
<evidence type="ECO:0000256" key="1">
    <source>
        <dbReference type="ARBA" id="ARBA00009986"/>
    </source>
</evidence>
<dbReference type="PROSITE" id="PS00070">
    <property type="entry name" value="ALDEHYDE_DEHYDR_CYS"/>
    <property type="match status" value="1"/>
</dbReference>
<dbReference type="InterPro" id="IPR016162">
    <property type="entry name" value="Ald_DH_N"/>
</dbReference>
<evidence type="ECO:0000256" key="2">
    <source>
        <dbReference type="ARBA" id="ARBA00023002"/>
    </source>
</evidence>
<keyword evidence="2 4" id="KW-0560">Oxidoreductase</keyword>
<dbReference type="PROSITE" id="PS00687">
    <property type="entry name" value="ALDEHYDE_DEHYDR_GLU"/>
    <property type="match status" value="1"/>
</dbReference>
<dbReference type="InterPro" id="IPR016161">
    <property type="entry name" value="Ald_DH/histidinol_DH"/>
</dbReference>